<organism evidence="2 3">
    <name type="scientific">Halioglobus japonicus</name>
    <dbReference type="NCBI Taxonomy" id="930805"/>
    <lineage>
        <taxon>Bacteria</taxon>
        <taxon>Pseudomonadati</taxon>
        <taxon>Pseudomonadota</taxon>
        <taxon>Gammaproteobacteria</taxon>
        <taxon>Cellvibrionales</taxon>
        <taxon>Halieaceae</taxon>
        <taxon>Halioglobus</taxon>
    </lineage>
</organism>
<sequence length="102" mass="10980">MQVSKLTALALGLLLVQSASHAQERVYPKHSVDCQVITEKGTRGLVTLQANSLDIAEANAAGQIARTMTGTREAAVDVTECVMDGQSFSDSSFESWRKSLPR</sequence>
<evidence type="ECO:0000256" key="1">
    <source>
        <dbReference type="SAM" id="SignalP"/>
    </source>
</evidence>
<accession>A0AAP8MDL8</accession>
<reference evidence="2 3" key="1">
    <citation type="submission" date="2018-01" db="EMBL/GenBank/DDBJ databases">
        <title>The draft genome sequence of Halioglobus japonicus S1-36.</title>
        <authorList>
            <person name="Du Z.-J."/>
            <person name="Shi M.-J."/>
        </authorList>
    </citation>
    <scope>NUCLEOTIDE SEQUENCE [LARGE SCALE GENOMIC DNA]</scope>
    <source>
        <strain evidence="2 3">S1-36</strain>
    </source>
</reference>
<feature type="signal peptide" evidence="1">
    <location>
        <begin position="1"/>
        <end position="22"/>
    </location>
</feature>
<evidence type="ECO:0000313" key="2">
    <source>
        <dbReference type="EMBL" id="PLW85883.1"/>
    </source>
</evidence>
<dbReference type="EMBL" id="PKUR01000003">
    <property type="protein sequence ID" value="PLW85883.1"/>
    <property type="molecule type" value="Genomic_DNA"/>
</dbReference>
<keyword evidence="1" id="KW-0732">Signal</keyword>
<evidence type="ECO:0000313" key="3">
    <source>
        <dbReference type="Proteomes" id="UP000235162"/>
    </source>
</evidence>
<dbReference type="AlphaFoldDB" id="A0AAP8MDL8"/>
<keyword evidence="3" id="KW-1185">Reference proteome</keyword>
<feature type="chain" id="PRO_5042916916" evidence="1">
    <location>
        <begin position="23"/>
        <end position="102"/>
    </location>
</feature>
<proteinExistence type="predicted"/>
<name>A0AAP8MDL8_9GAMM</name>
<dbReference type="RefSeq" id="WP_084198581.1">
    <property type="nucleotide sequence ID" value="NZ_BMYL01000003.1"/>
</dbReference>
<protein>
    <submittedName>
        <fullName evidence="2">Uncharacterized protein</fullName>
    </submittedName>
</protein>
<comment type="caution">
    <text evidence="2">The sequence shown here is derived from an EMBL/GenBank/DDBJ whole genome shotgun (WGS) entry which is preliminary data.</text>
</comment>
<dbReference type="KEGG" id="hja:BST95_06390"/>
<gene>
    <name evidence="2" type="ORF">C0029_14945</name>
</gene>
<dbReference type="Proteomes" id="UP000235162">
    <property type="component" value="Unassembled WGS sequence"/>
</dbReference>